<evidence type="ECO:0000313" key="2">
    <source>
        <dbReference type="Proteomes" id="UP000495940"/>
    </source>
</evidence>
<name>A0A6G5RKD2_9ACTN</name>
<accession>A0A6G5RKD2</accession>
<gene>
    <name evidence="1" type="ORF">CEB94_27880</name>
</gene>
<evidence type="ECO:0000313" key="1">
    <source>
        <dbReference type="EMBL" id="QCD58236.1"/>
    </source>
</evidence>
<proteinExistence type="predicted"/>
<protein>
    <submittedName>
        <fullName evidence="1">Uncharacterized protein</fullName>
    </submittedName>
</protein>
<organism evidence="1 2">
    <name type="scientific">Streptomyces hawaiiensis</name>
    <dbReference type="NCBI Taxonomy" id="67305"/>
    <lineage>
        <taxon>Bacteria</taxon>
        <taxon>Bacillati</taxon>
        <taxon>Actinomycetota</taxon>
        <taxon>Actinomycetes</taxon>
        <taxon>Kitasatosporales</taxon>
        <taxon>Streptomycetaceae</taxon>
        <taxon>Streptomyces</taxon>
    </lineage>
</organism>
<dbReference type="KEGG" id="shaw:CEB94_27880"/>
<dbReference type="Proteomes" id="UP000495940">
    <property type="component" value="Chromosome"/>
</dbReference>
<sequence>MAETGSAIEPDDGMILRDDDQMIDVIAPDSEIRFPLALTMGSPSQFNCTVTWKGLDGEERENVATLRPV</sequence>
<dbReference type="AlphaFoldDB" id="A0A6G5RKD2"/>
<dbReference type="EMBL" id="CP021978">
    <property type="protein sequence ID" value="QCD58236.1"/>
    <property type="molecule type" value="Genomic_DNA"/>
</dbReference>
<keyword evidence="2" id="KW-1185">Reference proteome</keyword>
<reference evidence="1 2" key="1">
    <citation type="submission" date="2017-06" db="EMBL/GenBank/DDBJ databases">
        <title>Complete Genome Sequence of Streptomyces hawaiiensis NRRL 15010 and insights into acyldepsipeptides biosynthesis.</title>
        <authorList>
            <person name="Mariita R.M."/>
            <person name="Sello J.K."/>
        </authorList>
    </citation>
    <scope>NUCLEOTIDE SEQUENCE [LARGE SCALE GENOMIC DNA]</scope>
    <source>
        <strain evidence="1 2">ATCC 12236</strain>
    </source>
</reference>